<accession>Q1N2M2</accession>
<sequence>MKFWILVFFIFNLAACQLGIEDENEGEAEDIVRSYDNEIDDFDNDDETYNFTLTGTGNILDMYDDIEEMVISGDSNTITIVEDTELTELTITGTGNTVKLEPGITTRIITINISNENNTVSVSEYVNANYNSQNGNTVNGNQVSAQ</sequence>
<dbReference type="AlphaFoldDB" id="Q1N2M2"/>
<dbReference type="Proteomes" id="UP000004263">
    <property type="component" value="Unassembled WGS sequence"/>
</dbReference>
<proteinExistence type="predicted"/>
<dbReference type="EMBL" id="AAQH01000007">
    <property type="protein sequence ID" value="EAT12385.1"/>
    <property type="molecule type" value="Genomic_DNA"/>
</dbReference>
<dbReference type="STRING" id="207949.RED65_16146"/>
<gene>
    <name evidence="1" type="ORF">RED65_16146</name>
</gene>
<organism evidence="1 2">
    <name type="scientific">Bermanella marisrubri</name>
    <dbReference type="NCBI Taxonomy" id="207949"/>
    <lineage>
        <taxon>Bacteria</taxon>
        <taxon>Pseudomonadati</taxon>
        <taxon>Pseudomonadota</taxon>
        <taxon>Gammaproteobacteria</taxon>
        <taxon>Oceanospirillales</taxon>
        <taxon>Oceanospirillaceae</taxon>
        <taxon>Bermanella</taxon>
    </lineage>
</organism>
<evidence type="ECO:0000313" key="2">
    <source>
        <dbReference type="Proteomes" id="UP000004263"/>
    </source>
</evidence>
<reference evidence="1 2" key="1">
    <citation type="submission" date="2006-03" db="EMBL/GenBank/DDBJ databases">
        <authorList>
            <person name="Pinhassi J."/>
            <person name="Pedros-Alio C."/>
            <person name="Ferriera S."/>
            <person name="Johnson J."/>
            <person name="Kravitz S."/>
            <person name="Halpern A."/>
            <person name="Remington K."/>
            <person name="Beeson K."/>
            <person name="Tran B."/>
            <person name="Rogers Y.-H."/>
            <person name="Friedman R."/>
            <person name="Venter J.C."/>
        </authorList>
    </citation>
    <scope>NUCLEOTIDE SEQUENCE [LARGE SCALE GENOMIC DNA]</scope>
    <source>
        <strain evidence="1 2">RED65</strain>
    </source>
</reference>
<evidence type="ECO:0000313" key="1">
    <source>
        <dbReference type="EMBL" id="EAT12385.1"/>
    </source>
</evidence>
<dbReference type="GO" id="GO:0016853">
    <property type="term" value="F:isomerase activity"/>
    <property type="evidence" value="ECO:0007669"/>
    <property type="project" value="UniProtKB-KW"/>
</dbReference>
<dbReference type="RefSeq" id="WP_007018194.1">
    <property type="nucleotide sequence ID" value="NZ_CH724116.1"/>
</dbReference>
<name>Q1N2M2_9GAMM</name>
<dbReference type="HOGENOM" id="CLU_1773768_0_0_6"/>
<comment type="caution">
    <text evidence="1">The sequence shown here is derived from an EMBL/GenBank/DDBJ whole genome shotgun (WGS) entry which is preliminary data.</text>
</comment>
<protein>
    <submittedName>
        <fullName evidence="1">DNA topoisomerase IV subunit A</fullName>
    </submittedName>
</protein>
<keyword evidence="1" id="KW-0413">Isomerase</keyword>
<keyword evidence="2" id="KW-1185">Reference proteome</keyword>